<accession>A0ABV5B956</accession>
<dbReference type="PANTHER" id="PTHR45138">
    <property type="entry name" value="REGULATORY COMPONENTS OF SENSORY TRANSDUCTION SYSTEM"/>
    <property type="match status" value="1"/>
</dbReference>
<proteinExistence type="predicted"/>
<evidence type="ECO:0000313" key="4">
    <source>
        <dbReference type="EMBL" id="MFB5682237.1"/>
    </source>
</evidence>
<reference evidence="4 5" key="1">
    <citation type="submission" date="2024-09" db="EMBL/GenBank/DDBJ databases">
        <authorList>
            <person name="Ruan L."/>
        </authorList>
    </citation>
    <scope>NUCLEOTIDE SEQUENCE [LARGE SCALE GENOMIC DNA]</scope>
    <source>
        <strain evidence="4 5">D33</strain>
    </source>
</reference>
<evidence type="ECO:0000259" key="3">
    <source>
        <dbReference type="PROSITE" id="PS50887"/>
    </source>
</evidence>
<comment type="caution">
    <text evidence="4">The sequence shown here is derived from an EMBL/GenBank/DDBJ whole genome shotgun (WGS) entry which is preliminary data.</text>
</comment>
<dbReference type="InterPro" id="IPR031621">
    <property type="entry name" value="HisKA_7TM"/>
</dbReference>
<dbReference type="Pfam" id="PF16927">
    <property type="entry name" value="HisKA_7TM"/>
    <property type="match status" value="1"/>
</dbReference>
<feature type="coiled-coil region" evidence="1">
    <location>
        <begin position="342"/>
        <end position="386"/>
    </location>
</feature>
<evidence type="ECO:0000256" key="2">
    <source>
        <dbReference type="SAM" id="Phobius"/>
    </source>
</evidence>
<feature type="transmembrane region" description="Helical" evidence="2">
    <location>
        <begin position="98"/>
        <end position="121"/>
    </location>
</feature>
<keyword evidence="5" id="KW-1185">Reference proteome</keyword>
<evidence type="ECO:0000256" key="1">
    <source>
        <dbReference type="SAM" id="Coils"/>
    </source>
</evidence>
<dbReference type="CDD" id="cd01949">
    <property type="entry name" value="GGDEF"/>
    <property type="match status" value="1"/>
</dbReference>
<keyword evidence="2" id="KW-1133">Transmembrane helix</keyword>
<dbReference type="InterPro" id="IPR000160">
    <property type="entry name" value="GGDEF_dom"/>
</dbReference>
<protein>
    <submittedName>
        <fullName evidence="4">Diguanylate cyclase</fullName>
        <ecNumber evidence="4">2.7.7.65</ecNumber>
    </submittedName>
</protein>
<feature type="transmembrane region" description="Helical" evidence="2">
    <location>
        <begin position="6"/>
        <end position="28"/>
    </location>
</feature>
<dbReference type="InterPro" id="IPR029787">
    <property type="entry name" value="Nucleotide_cyclase"/>
</dbReference>
<keyword evidence="2" id="KW-0472">Membrane</keyword>
<dbReference type="RefSeq" id="WP_375525999.1">
    <property type="nucleotide sequence ID" value="NZ_JBHILM010000016.1"/>
</dbReference>
<gene>
    <name evidence="4" type="ORF">ACE3NQ_15030</name>
</gene>
<dbReference type="Pfam" id="PF00990">
    <property type="entry name" value="GGDEF"/>
    <property type="match status" value="1"/>
</dbReference>
<feature type="transmembrane region" description="Helical" evidence="2">
    <location>
        <begin position="61"/>
        <end position="86"/>
    </location>
</feature>
<dbReference type="EC" id="2.7.7.65" evidence="4"/>
<feature type="domain" description="GGDEF" evidence="3">
    <location>
        <begin position="414"/>
        <end position="558"/>
    </location>
</feature>
<dbReference type="NCBIfam" id="TIGR00254">
    <property type="entry name" value="GGDEF"/>
    <property type="match status" value="1"/>
</dbReference>
<sequence>MSLSVWYDLSLFLLLFALFVYVFVTVTITDMRKVYLLFHFLMMLWPLCQFATGVTRDGHLQLLYVTLSFVALSMLGSGWLLLTAFLTGNASKLGRKRLLLLSIPAVVAAVGVVMNPFSLFVKPLEGGYIHREYGPWFWVVIVILLCYFFASLSFLFRAFHSCRTILTIKKQVKITLWGIFVLATFALTDLLLNVVLREWLPIVPGLTSAGIFISGLFFVYVIKRYNVLDIVSIAHEDVINTIPYGIMVVDENESIIEVNKALRLFVDVNVGDYFDMEKFLGSVRIVGSSRRFLDHYKYKHNILSQIEIIVEQDTLSHFILQASPIVDSYRMQIGRILMFQDISQERYLVKELNRQNEILRERNHSLDSIRNELSIANQKLKEMALTDSLTNCYNRHYLTEQLTQQIKADIQERTPFSLILFDVDFFKAINDRFGHVIGDEVLYRTAQTVKQALRSTDILIRYGGEEFIIYFPDTDHRLAEQLAEQVRLLVETTHILVGHEKEPVSVTLSVGGLSVENFDIDHIPDNLEGYVMGLLSEADKALYQAKSNGRNRIEFAEYQK</sequence>
<feature type="transmembrane region" description="Helical" evidence="2">
    <location>
        <begin position="202"/>
        <end position="222"/>
    </location>
</feature>
<organism evidence="4 5">
    <name type="scientific">Paenibacillus terreus</name>
    <dbReference type="NCBI Taxonomy" id="1387834"/>
    <lineage>
        <taxon>Bacteria</taxon>
        <taxon>Bacillati</taxon>
        <taxon>Bacillota</taxon>
        <taxon>Bacilli</taxon>
        <taxon>Bacillales</taxon>
        <taxon>Paenibacillaceae</taxon>
        <taxon>Paenibacillus</taxon>
    </lineage>
</organism>
<dbReference type="Gene3D" id="3.30.70.270">
    <property type="match status" value="1"/>
</dbReference>
<keyword evidence="4" id="KW-0548">Nucleotidyltransferase</keyword>
<name>A0ABV5B956_9BACL</name>
<feature type="transmembrane region" description="Helical" evidence="2">
    <location>
        <begin position="133"/>
        <end position="156"/>
    </location>
</feature>
<dbReference type="InterPro" id="IPR043128">
    <property type="entry name" value="Rev_trsase/Diguanyl_cyclase"/>
</dbReference>
<keyword evidence="4" id="KW-0808">Transferase</keyword>
<keyword evidence="2" id="KW-0812">Transmembrane</keyword>
<keyword evidence="1" id="KW-0175">Coiled coil</keyword>
<evidence type="ECO:0000313" key="5">
    <source>
        <dbReference type="Proteomes" id="UP001580407"/>
    </source>
</evidence>
<feature type="transmembrane region" description="Helical" evidence="2">
    <location>
        <begin position="176"/>
        <end position="196"/>
    </location>
</feature>
<dbReference type="GO" id="GO:0052621">
    <property type="term" value="F:diguanylate cyclase activity"/>
    <property type="evidence" value="ECO:0007669"/>
    <property type="project" value="UniProtKB-EC"/>
</dbReference>
<dbReference type="SUPFAM" id="SSF55073">
    <property type="entry name" value="Nucleotide cyclase"/>
    <property type="match status" value="1"/>
</dbReference>
<dbReference type="PROSITE" id="PS50887">
    <property type="entry name" value="GGDEF"/>
    <property type="match status" value="1"/>
</dbReference>
<dbReference type="EMBL" id="JBHILM010000016">
    <property type="protein sequence ID" value="MFB5682237.1"/>
    <property type="molecule type" value="Genomic_DNA"/>
</dbReference>
<dbReference type="PANTHER" id="PTHR45138:SF9">
    <property type="entry name" value="DIGUANYLATE CYCLASE DGCM-RELATED"/>
    <property type="match status" value="1"/>
</dbReference>
<dbReference type="InterPro" id="IPR050469">
    <property type="entry name" value="Diguanylate_Cyclase"/>
</dbReference>
<dbReference type="Proteomes" id="UP001580407">
    <property type="component" value="Unassembled WGS sequence"/>
</dbReference>
<dbReference type="SMART" id="SM00267">
    <property type="entry name" value="GGDEF"/>
    <property type="match status" value="1"/>
</dbReference>
<feature type="transmembrane region" description="Helical" evidence="2">
    <location>
        <begin position="35"/>
        <end position="55"/>
    </location>
</feature>